<dbReference type="GO" id="GO:0006313">
    <property type="term" value="P:DNA transposition"/>
    <property type="evidence" value="ECO:0007669"/>
    <property type="project" value="InterPro"/>
</dbReference>
<evidence type="ECO:0000259" key="2">
    <source>
        <dbReference type="Pfam" id="PF01526"/>
    </source>
</evidence>
<evidence type="ECO:0000256" key="1">
    <source>
        <dbReference type="SAM" id="Phobius"/>
    </source>
</evidence>
<dbReference type="EMBL" id="PVNG01000021">
    <property type="protein sequence ID" value="PRX59055.1"/>
    <property type="molecule type" value="Genomic_DNA"/>
</dbReference>
<reference evidence="3 4" key="1">
    <citation type="submission" date="2018-03" db="EMBL/GenBank/DDBJ databases">
        <title>Genomic Encyclopedia of Type Strains, Phase III (KMG-III): the genomes of soil and plant-associated and newly described type strains.</title>
        <authorList>
            <person name="Whitman W."/>
        </authorList>
    </citation>
    <scope>NUCLEOTIDE SEQUENCE [LARGE SCALE GENOMIC DNA]</scope>
    <source>
        <strain evidence="3 4">CGMCC 4.7104</strain>
    </source>
</reference>
<feature type="domain" description="Tn3 transposase DDE" evidence="2">
    <location>
        <begin position="2"/>
        <end position="85"/>
    </location>
</feature>
<feature type="transmembrane region" description="Helical" evidence="1">
    <location>
        <begin position="33"/>
        <end position="54"/>
    </location>
</feature>
<keyword evidence="1" id="KW-0472">Membrane</keyword>
<gene>
    <name evidence="3" type="ORF">B0I32_121159</name>
</gene>
<evidence type="ECO:0000313" key="3">
    <source>
        <dbReference type="EMBL" id="PRX59055.1"/>
    </source>
</evidence>
<keyword evidence="1" id="KW-1133">Transmembrane helix</keyword>
<dbReference type="AlphaFoldDB" id="A0A2T0MMK9"/>
<organism evidence="3 4">
    <name type="scientific">Nonomuraea fuscirosea</name>
    <dbReference type="NCBI Taxonomy" id="1291556"/>
    <lineage>
        <taxon>Bacteria</taxon>
        <taxon>Bacillati</taxon>
        <taxon>Actinomycetota</taxon>
        <taxon>Actinomycetes</taxon>
        <taxon>Streptosporangiales</taxon>
        <taxon>Streptosporangiaceae</taxon>
        <taxon>Nonomuraea</taxon>
    </lineage>
</organism>
<keyword evidence="1" id="KW-0812">Transmembrane</keyword>
<dbReference type="Pfam" id="PF01526">
    <property type="entry name" value="DDE_Tnp_Tn3"/>
    <property type="match status" value="1"/>
</dbReference>
<dbReference type="GO" id="GO:0004803">
    <property type="term" value="F:transposase activity"/>
    <property type="evidence" value="ECO:0007669"/>
    <property type="project" value="InterPro"/>
</dbReference>
<keyword evidence="4" id="KW-1185">Reference proteome</keyword>
<accession>A0A2T0MMK9</accession>
<comment type="caution">
    <text evidence="3">The sequence shown here is derived from an EMBL/GenBank/DDBJ whole genome shotgun (WGS) entry which is preliminary data.</text>
</comment>
<proteinExistence type="predicted"/>
<sequence>MVENFNSASKDLFYGKAGDLTGDDRENVEVSALALHLVAAAITYLNTHLIQIVLRDPAWRKRLSPADRRGLTALFWSHMNLYGRFELDMSRHLELDGVPLGRPSAP</sequence>
<dbReference type="InterPro" id="IPR002513">
    <property type="entry name" value="Tn3_Tnp_DDE_dom"/>
</dbReference>
<dbReference type="Proteomes" id="UP000238312">
    <property type="component" value="Unassembled WGS sequence"/>
</dbReference>
<name>A0A2T0MMK9_9ACTN</name>
<evidence type="ECO:0000313" key="4">
    <source>
        <dbReference type="Proteomes" id="UP000238312"/>
    </source>
</evidence>
<protein>
    <submittedName>
        <fullName evidence="3">Tn3 transposase DDE domain-containing protein</fullName>
    </submittedName>
</protein>